<keyword evidence="2" id="KW-1185">Reference proteome</keyword>
<protein>
    <submittedName>
        <fullName evidence="1">Uncharacterized protein</fullName>
    </submittedName>
</protein>
<comment type="caution">
    <text evidence="1">The sequence shown here is derived from an EMBL/GenBank/DDBJ whole genome shotgun (WGS) entry which is preliminary data.</text>
</comment>
<accession>A0ACC4C9J7</accession>
<gene>
    <name evidence="1" type="ORF">D5086_009835</name>
</gene>
<organism evidence="1 2">
    <name type="scientific">Populus alba</name>
    <name type="common">White poplar</name>
    <dbReference type="NCBI Taxonomy" id="43335"/>
    <lineage>
        <taxon>Eukaryota</taxon>
        <taxon>Viridiplantae</taxon>
        <taxon>Streptophyta</taxon>
        <taxon>Embryophyta</taxon>
        <taxon>Tracheophyta</taxon>
        <taxon>Spermatophyta</taxon>
        <taxon>Magnoliopsida</taxon>
        <taxon>eudicotyledons</taxon>
        <taxon>Gunneridae</taxon>
        <taxon>Pentapetalae</taxon>
        <taxon>rosids</taxon>
        <taxon>fabids</taxon>
        <taxon>Malpighiales</taxon>
        <taxon>Salicaceae</taxon>
        <taxon>Saliceae</taxon>
        <taxon>Populus</taxon>
    </lineage>
</organism>
<dbReference type="EMBL" id="RCHU02000005">
    <property type="protein sequence ID" value="KAL3591195.1"/>
    <property type="molecule type" value="Genomic_DNA"/>
</dbReference>
<dbReference type="Proteomes" id="UP000309997">
    <property type="component" value="Unassembled WGS sequence"/>
</dbReference>
<proteinExistence type="predicted"/>
<name>A0ACC4C9J7_POPAL</name>
<reference evidence="1 2" key="1">
    <citation type="journal article" date="2024" name="Plant Biotechnol. J.">
        <title>Genome and CRISPR/Cas9 system of a widespread forest tree (Populus alba) in the world.</title>
        <authorList>
            <person name="Liu Y.J."/>
            <person name="Jiang P.F."/>
            <person name="Han X.M."/>
            <person name="Li X.Y."/>
            <person name="Wang H.M."/>
            <person name="Wang Y.J."/>
            <person name="Wang X.X."/>
            <person name="Zeng Q.Y."/>
        </authorList>
    </citation>
    <scope>NUCLEOTIDE SEQUENCE [LARGE SCALE GENOMIC DNA]</scope>
    <source>
        <strain evidence="2">cv. PAL-ZL1</strain>
    </source>
</reference>
<evidence type="ECO:0000313" key="2">
    <source>
        <dbReference type="Proteomes" id="UP000309997"/>
    </source>
</evidence>
<sequence length="368" mass="43353">MKMDADMMLNEKLKKIDDVITKKKMIMDGHPVIPFTPAEKMIAYEYPAIWFTYMSKCVYNLCTRKLRDSCSLVYEKYTNCFSEIIQERVLPVLMDKHGTELLTEITRLWLEYKELLKSCADLDNFYIRRKRHPSPADSMRYYFCNLVCDELFSKLQEAMMRLIIQEREGGQIDRNLLKRVLDFFLEAGGNGTTDYYEKLEQIMLAEAAAYYSQLSLEWWFWGDSLSNYLRKVDRCLNQEEARAEFYLSQTTKTKLLDVMKYVLLERNAKKWAQKQNADGMEAEDQLRMSDACALELYKRIRNPQLVAFQGVYTNMKSFNLVYYRIYDLKDSGSWPLVRLSKLLGVLKWGMRVPAELNHHFDSGGKSVV</sequence>
<evidence type="ECO:0000313" key="1">
    <source>
        <dbReference type="EMBL" id="KAL3591195.1"/>
    </source>
</evidence>